<dbReference type="EMBL" id="JANPWB010000015">
    <property type="protein sequence ID" value="KAJ1088365.1"/>
    <property type="molecule type" value="Genomic_DNA"/>
</dbReference>
<feature type="compositionally biased region" description="Low complexity" evidence="1">
    <location>
        <begin position="36"/>
        <end position="48"/>
    </location>
</feature>
<accession>A0AAV7L9Z7</accession>
<sequence>MCQCSRLSDNAAPDAPEWRTALCVRDGDDDLPSSQGNGDAGNNLGNLDIRVPERTERDDGLGMGGEEEGQNANDEERKETEDGRRNGNYEVPSKITDLPWEKKRVDTCALRHVPGGTWLTKGVTFICDD</sequence>
<comment type="caution">
    <text evidence="2">The sequence shown here is derived from an EMBL/GenBank/DDBJ whole genome shotgun (WGS) entry which is preliminary data.</text>
</comment>
<evidence type="ECO:0000313" key="2">
    <source>
        <dbReference type="EMBL" id="KAJ1088365.1"/>
    </source>
</evidence>
<protein>
    <submittedName>
        <fullName evidence="2">Uncharacterized protein</fullName>
    </submittedName>
</protein>
<evidence type="ECO:0000256" key="1">
    <source>
        <dbReference type="SAM" id="MobiDB-lite"/>
    </source>
</evidence>
<gene>
    <name evidence="2" type="ORF">NDU88_001522</name>
</gene>
<keyword evidence="3" id="KW-1185">Reference proteome</keyword>
<evidence type="ECO:0000313" key="3">
    <source>
        <dbReference type="Proteomes" id="UP001066276"/>
    </source>
</evidence>
<name>A0AAV7L9Z7_PLEWA</name>
<dbReference type="Proteomes" id="UP001066276">
    <property type="component" value="Chromosome 11"/>
</dbReference>
<dbReference type="AlphaFoldDB" id="A0AAV7L9Z7"/>
<organism evidence="2 3">
    <name type="scientific">Pleurodeles waltl</name>
    <name type="common">Iberian ribbed newt</name>
    <dbReference type="NCBI Taxonomy" id="8319"/>
    <lineage>
        <taxon>Eukaryota</taxon>
        <taxon>Metazoa</taxon>
        <taxon>Chordata</taxon>
        <taxon>Craniata</taxon>
        <taxon>Vertebrata</taxon>
        <taxon>Euteleostomi</taxon>
        <taxon>Amphibia</taxon>
        <taxon>Batrachia</taxon>
        <taxon>Caudata</taxon>
        <taxon>Salamandroidea</taxon>
        <taxon>Salamandridae</taxon>
        <taxon>Pleurodelinae</taxon>
        <taxon>Pleurodeles</taxon>
    </lineage>
</organism>
<proteinExistence type="predicted"/>
<reference evidence="2" key="1">
    <citation type="journal article" date="2022" name="bioRxiv">
        <title>Sequencing and chromosome-scale assembly of the giantPleurodeles waltlgenome.</title>
        <authorList>
            <person name="Brown T."/>
            <person name="Elewa A."/>
            <person name="Iarovenko S."/>
            <person name="Subramanian E."/>
            <person name="Araus A.J."/>
            <person name="Petzold A."/>
            <person name="Susuki M."/>
            <person name="Suzuki K.-i.T."/>
            <person name="Hayashi T."/>
            <person name="Toyoda A."/>
            <person name="Oliveira C."/>
            <person name="Osipova E."/>
            <person name="Leigh N.D."/>
            <person name="Simon A."/>
            <person name="Yun M.H."/>
        </authorList>
    </citation>
    <scope>NUCLEOTIDE SEQUENCE</scope>
    <source>
        <strain evidence="2">20211129_DDA</strain>
        <tissue evidence="2">Liver</tissue>
    </source>
</reference>
<feature type="compositionally biased region" description="Basic and acidic residues" evidence="1">
    <location>
        <begin position="74"/>
        <end position="87"/>
    </location>
</feature>
<feature type="region of interest" description="Disordered" evidence="1">
    <location>
        <begin position="23"/>
        <end position="92"/>
    </location>
</feature>
<feature type="compositionally biased region" description="Basic and acidic residues" evidence="1">
    <location>
        <begin position="50"/>
        <end position="60"/>
    </location>
</feature>